<dbReference type="Proteomes" id="UP000070544">
    <property type="component" value="Unassembled WGS sequence"/>
</dbReference>
<feature type="compositionally biased region" description="Acidic residues" evidence="1">
    <location>
        <begin position="176"/>
        <end position="187"/>
    </location>
</feature>
<feature type="compositionally biased region" description="Low complexity" evidence="1">
    <location>
        <begin position="488"/>
        <end position="499"/>
    </location>
</feature>
<feature type="compositionally biased region" description="Polar residues" evidence="1">
    <location>
        <begin position="581"/>
        <end position="599"/>
    </location>
</feature>
<feature type="compositionally biased region" description="Basic and acidic residues" evidence="1">
    <location>
        <begin position="14"/>
        <end position="32"/>
    </location>
</feature>
<feature type="region of interest" description="Disordered" evidence="1">
    <location>
        <begin position="68"/>
        <end position="249"/>
    </location>
</feature>
<feature type="compositionally biased region" description="Polar residues" evidence="1">
    <location>
        <begin position="519"/>
        <end position="528"/>
    </location>
</feature>
<feature type="region of interest" description="Disordered" evidence="1">
    <location>
        <begin position="1"/>
        <end position="32"/>
    </location>
</feature>
<gene>
    <name evidence="2" type="ORF">M427DRAFT_75468</name>
</gene>
<reference evidence="2 3" key="1">
    <citation type="journal article" date="2015" name="Genome Biol. Evol.">
        <title>Phylogenomic analyses indicate that early fungi evolved digesting cell walls of algal ancestors of land plants.</title>
        <authorList>
            <person name="Chang Y."/>
            <person name="Wang S."/>
            <person name="Sekimoto S."/>
            <person name="Aerts A.L."/>
            <person name="Choi C."/>
            <person name="Clum A."/>
            <person name="LaButti K.M."/>
            <person name="Lindquist E.A."/>
            <person name="Yee Ngan C."/>
            <person name="Ohm R.A."/>
            <person name="Salamov A.A."/>
            <person name="Grigoriev I.V."/>
            <person name="Spatafora J.W."/>
            <person name="Berbee M.L."/>
        </authorList>
    </citation>
    <scope>NUCLEOTIDE SEQUENCE [LARGE SCALE GENOMIC DNA]</scope>
    <source>
        <strain evidence="2 3">JEL478</strain>
    </source>
</reference>
<evidence type="ECO:0000256" key="1">
    <source>
        <dbReference type="SAM" id="MobiDB-lite"/>
    </source>
</evidence>
<evidence type="ECO:0000313" key="3">
    <source>
        <dbReference type="Proteomes" id="UP000070544"/>
    </source>
</evidence>
<feature type="compositionally biased region" description="Low complexity" evidence="1">
    <location>
        <begin position="110"/>
        <end position="131"/>
    </location>
</feature>
<evidence type="ECO:0000313" key="2">
    <source>
        <dbReference type="EMBL" id="KXS09463.1"/>
    </source>
</evidence>
<sequence length="674" mass="70625">MSQMEPTPPPPRPTTRDEVEKYLRDNPDKDLMLDKRDDLRDWANALGIVVSGSRQKGDFAAALTKERTELLEVGQHPRGGPAPPLAAPAPHPAPAPLPAAPAPPPVAQVPDQGPEIQPEPQGSEGEGLSSESNKDGGGAPLHEPEIEPESQNSEGERATLESDEGGSSEDFQFAEIDSEPEELDMYDMYEPGLFGPEVPGNVPQSKNKGKRRAGGGQRRRRVRAPPPKFPPSDSDDPPGKEPAQPVFDPDRPLPSWYFFRPLPDLIESLAKPSLISPRDFLLNRGLNAQVDFLDRHGVPLDEVASWSGIIGIKTADFIEGDDGLSVEEAVAAMVAIHEVCTLPSSPFLSMKQSPPNLVLAEFGVPAHVVSILSNRGLLAKWKLTRELDATTIRRAGVGYSASLRVASYIHVLFPTGPVDRSNIERYLHDETIYAILRRARKAGALAPVTAPPQQREQPVAASEVLPRSDPASKTTANPGVTPAEERSAGTGSSSSASSALQEAPAGQLVPRTGPPVATRASSAWQPVSRTGPPVATGASSAGDLVPRTGSPVAQGTSSADSDSLSGSSSAPTATRLGLEVNPSTRSAKRGTITSSSSATILPRAAAPAGQLAPQSGPSETQGGSSAQQLRTGSAGTSAAPSSASATSGAQAPPRRVPKGSRIPVPVEKLYIGPE</sequence>
<feature type="compositionally biased region" description="Basic residues" evidence="1">
    <location>
        <begin position="207"/>
        <end position="223"/>
    </location>
</feature>
<dbReference type="EMBL" id="KQ965864">
    <property type="protein sequence ID" value="KXS09463.1"/>
    <property type="molecule type" value="Genomic_DNA"/>
</dbReference>
<feature type="compositionally biased region" description="Polar residues" evidence="1">
    <location>
        <begin position="612"/>
        <end position="630"/>
    </location>
</feature>
<keyword evidence="3" id="KW-1185">Reference proteome</keyword>
<feature type="compositionally biased region" description="Pro residues" evidence="1">
    <location>
        <begin position="80"/>
        <end position="107"/>
    </location>
</feature>
<protein>
    <submittedName>
        <fullName evidence="2">Uncharacterized protein</fullName>
    </submittedName>
</protein>
<feature type="compositionally biased region" description="Pro residues" evidence="1">
    <location>
        <begin position="1"/>
        <end position="13"/>
    </location>
</feature>
<organism evidence="2 3">
    <name type="scientific">Gonapodya prolifera (strain JEL478)</name>
    <name type="common">Monoblepharis prolifera</name>
    <dbReference type="NCBI Taxonomy" id="1344416"/>
    <lineage>
        <taxon>Eukaryota</taxon>
        <taxon>Fungi</taxon>
        <taxon>Fungi incertae sedis</taxon>
        <taxon>Chytridiomycota</taxon>
        <taxon>Chytridiomycota incertae sedis</taxon>
        <taxon>Monoblepharidomycetes</taxon>
        <taxon>Monoblepharidales</taxon>
        <taxon>Gonapodyaceae</taxon>
        <taxon>Gonapodya</taxon>
    </lineage>
</organism>
<feature type="region of interest" description="Disordered" evidence="1">
    <location>
        <begin position="446"/>
        <end position="674"/>
    </location>
</feature>
<feature type="compositionally biased region" description="Low complexity" evidence="1">
    <location>
        <begin position="631"/>
        <end position="653"/>
    </location>
</feature>
<dbReference type="AlphaFoldDB" id="A0A138ZZA1"/>
<name>A0A138ZZA1_GONPJ</name>
<proteinExistence type="predicted"/>
<accession>A0A138ZZA1</accession>
<feature type="compositionally biased region" description="Low complexity" evidence="1">
    <location>
        <begin position="557"/>
        <end position="570"/>
    </location>
</feature>